<evidence type="ECO:0000313" key="3">
    <source>
        <dbReference type="EMBL" id="RAI44553.1"/>
    </source>
</evidence>
<dbReference type="Gene3D" id="3.40.190.150">
    <property type="entry name" value="Bordetella uptake gene, domain 1"/>
    <property type="match status" value="1"/>
</dbReference>
<evidence type="ECO:0008006" key="5">
    <source>
        <dbReference type="Google" id="ProtNLM"/>
    </source>
</evidence>
<dbReference type="PANTHER" id="PTHR42928:SF5">
    <property type="entry name" value="BLR1237 PROTEIN"/>
    <property type="match status" value="1"/>
</dbReference>
<dbReference type="AlphaFoldDB" id="A0A327L3Z3"/>
<dbReference type="Gene3D" id="3.40.190.10">
    <property type="entry name" value="Periplasmic binding protein-like II"/>
    <property type="match status" value="1"/>
</dbReference>
<feature type="region of interest" description="Disordered" evidence="2">
    <location>
        <begin position="1"/>
        <end position="38"/>
    </location>
</feature>
<feature type="compositionally biased region" description="Polar residues" evidence="2">
    <location>
        <begin position="1"/>
        <end position="32"/>
    </location>
</feature>
<accession>A0A327L3Z3</accession>
<protein>
    <recommendedName>
        <fullName evidence="5">Tripartite tricarboxylate transporter substrate binding protein</fullName>
    </recommendedName>
</protein>
<sequence length="499" mass="52714">MRSVSNPSSWNEMPRPATTSRASKTVSRSCRTAGSLARGTRPVVSDPLAIASRLAAAVLAAGSLAGSICAVAVPVARVAARTIVPTITATECNPRIRVARPMIFASPLESRPQFSMPGNRRPRRLETTHRGSVMRRLPPDFRRQRMRPRRSEALTRRRLANPVPLWRHGHDTCMPESAKIAQERPMPISPVLRSAVWSAALLAVFTASARAEWPEKPVTIAVGFAAGGTTDVVARAVAEVVAKKLGQPVVVENKAGAGGAIAATALAKMPADGYNLVATTSTTITLDPQLMKLGFTPADFTYVAAVGEFPEAFIALPKHGWKTLNDAMAAAKATGRMNYASNTALDRMISTAVAKKAGVSLVPVPTRSGAEVVTQVMGGHVDLGYSSGAYYPQAKAGELAVMAVLGDKRVAGLPDVPTLKELGYGVASVNLILFVAPKGLPADVAKKLDEVFAAAGKDPAIVDLMEKRSLNNVVETGAPLAKTIQSHIDDFAKLIESSK</sequence>
<reference evidence="3 4" key="1">
    <citation type="submission" date="2017-07" db="EMBL/GenBank/DDBJ databases">
        <title>Draft Genome Sequences of Select Purple Nonsulfur Bacteria.</title>
        <authorList>
            <person name="Lasarre B."/>
            <person name="Mckinlay J.B."/>
        </authorList>
    </citation>
    <scope>NUCLEOTIDE SEQUENCE [LARGE SCALE GENOMIC DNA]</scope>
    <source>
        <strain evidence="3 4">DSM 5909</strain>
    </source>
</reference>
<dbReference type="InterPro" id="IPR042100">
    <property type="entry name" value="Bug_dom1"/>
</dbReference>
<gene>
    <name evidence="3" type="ORF">CH341_08555</name>
</gene>
<evidence type="ECO:0000256" key="2">
    <source>
        <dbReference type="SAM" id="MobiDB-lite"/>
    </source>
</evidence>
<comment type="similarity">
    <text evidence="1">Belongs to the UPF0065 (bug) family.</text>
</comment>
<dbReference type="EMBL" id="NPEX01000041">
    <property type="protein sequence ID" value="RAI44553.1"/>
    <property type="molecule type" value="Genomic_DNA"/>
</dbReference>
<comment type="caution">
    <text evidence="3">The sequence shown here is derived from an EMBL/GenBank/DDBJ whole genome shotgun (WGS) entry which is preliminary data.</text>
</comment>
<name>A0A327L3Z3_9BRAD</name>
<dbReference type="Proteomes" id="UP000249130">
    <property type="component" value="Unassembled WGS sequence"/>
</dbReference>
<keyword evidence="4" id="KW-1185">Reference proteome</keyword>
<evidence type="ECO:0000256" key="1">
    <source>
        <dbReference type="ARBA" id="ARBA00006987"/>
    </source>
</evidence>
<dbReference type="CDD" id="cd07012">
    <property type="entry name" value="PBP2_Bug_TTT"/>
    <property type="match status" value="1"/>
</dbReference>
<evidence type="ECO:0000313" key="4">
    <source>
        <dbReference type="Proteomes" id="UP000249130"/>
    </source>
</evidence>
<proteinExistence type="inferred from homology"/>
<dbReference type="Pfam" id="PF03401">
    <property type="entry name" value="TctC"/>
    <property type="match status" value="1"/>
</dbReference>
<dbReference type="PANTHER" id="PTHR42928">
    <property type="entry name" value="TRICARBOXYLATE-BINDING PROTEIN"/>
    <property type="match status" value="1"/>
</dbReference>
<dbReference type="InterPro" id="IPR005064">
    <property type="entry name" value="BUG"/>
</dbReference>
<organism evidence="3 4">
    <name type="scientific">Rhodoplanes roseus</name>
    <dbReference type="NCBI Taxonomy" id="29409"/>
    <lineage>
        <taxon>Bacteria</taxon>
        <taxon>Pseudomonadati</taxon>
        <taxon>Pseudomonadota</taxon>
        <taxon>Alphaproteobacteria</taxon>
        <taxon>Hyphomicrobiales</taxon>
        <taxon>Nitrobacteraceae</taxon>
        <taxon>Rhodoplanes</taxon>
    </lineage>
</organism>